<comment type="caution">
    <text evidence="2">The sequence shown here is derived from an EMBL/GenBank/DDBJ whole genome shotgun (WGS) entry which is preliminary data.</text>
</comment>
<accession>A0A926DYW1</accession>
<dbReference type="RefSeq" id="WP_249283423.1">
    <property type="nucleotide sequence ID" value="NZ_JACRST010000018.1"/>
</dbReference>
<proteinExistence type="predicted"/>
<dbReference type="InterPro" id="IPR024301">
    <property type="entry name" value="Amidase_6"/>
</dbReference>
<dbReference type="AlphaFoldDB" id="A0A926DYW1"/>
<evidence type="ECO:0000313" key="2">
    <source>
        <dbReference type="EMBL" id="MBC8547381.1"/>
    </source>
</evidence>
<keyword evidence="3" id="KW-1185">Reference proteome</keyword>
<reference evidence="2" key="1">
    <citation type="submission" date="2020-08" db="EMBL/GenBank/DDBJ databases">
        <title>Genome public.</title>
        <authorList>
            <person name="Liu C."/>
            <person name="Sun Q."/>
        </authorList>
    </citation>
    <scope>NUCLEOTIDE SEQUENCE</scope>
    <source>
        <strain evidence="2">NSJ-31</strain>
    </source>
</reference>
<dbReference type="PANTHER" id="PTHR40032:SF1">
    <property type="entry name" value="EXPORTED PROTEIN"/>
    <property type="match status" value="1"/>
</dbReference>
<name>A0A926DYW1_9FIRM</name>
<dbReference type="PANTHER" id="PTHR40032">
    <property type="entry name" value="EXPORTED PROTEIN-RELATED"/>
    <property type="match status" value="1"/>
</dbReference>
<evidence type="ECO:0000259" key="1">
    <source>
        <dbReference type="Pfam" id="PF12671"/>
    </source>
</evidence>
<feature type="domain" description="Putative amidase" evidence="1">
    <location>
        <begin position="9"/>
        <end position="155"/>
    </location>
</feature>
<evidence type="ECO:0000313" key="3">
    <source>
        <dbReference type="Proteomes" id="UP000653127"/>
    </source>
</evidence>
<dbReference type="Proteomes" id="UP000653127">
    <property type="component" value="Unassembled WGS sequence"/>
</dbReference>
<organism evidence="2 3">
    <name type="scientific">Ligaoa zhengdingensis</name>
    <dbReference type="NCBI Taxonomy" id="2763658"/>
    <lineage>
        <taxon>Bacteria</taxon>
        <taxon>Bacillati</taxon>
        <taxon>Bacillota</taxon>
        <taxon>Clostridia</taxon>
        <taxon>Eubacteriales</taxon>
        <taxon>Oscillospiraceae</taxon>
        <taxon>Ligaoa</taxon>
    </lineage>
</organism>
<protein>
    <submittedName>
        <fullName evidence="2">Amidase domain-containing protein</fullName>
    </submittedName>
</protein>
<gene>
    <name evidence="2" type="ORF">H8711_10635</name>
</gene>
<dbReference type="EMBL" id="JACRST010000018">
    <property type="protein sequence ID" value="MBC8547381.1"/>
    <property type="molecule type" value="Genomic_DNA"/>
</dbReference>
<sequence length="174" mass="19921">MRYELREFNYDRDKAVAYAHQWAYFRNPNYYNFQDIGGDCTNFASQCIFAGAGIMNYTPTFGWYYISVSDRAPAWTGVQYLYNFLTTNEGVGPYGREVPIEQAQPGDVVQLALTRAEYQHTPVIVSVGGEIPTLDNIHIAAHTNDCDCRPLSSYNFRSIRFIHIEGVRYMQGVE</sequence>
<dbReference type="Pfam" id="PF12671">
    <property type="entry name" value="Amidase_6"/>
    <property type="match status" value="1"/>
</dbReference>